<feature type="region of interest" description="Disordered" evidence="4">
    <location>
        <begin position="82"/>
        <end position="113"/>
    </location>
</feature>
<reference evidence="6" key="5">
    <citation type="journal article" date="2021" name="G3 (Bethesda)">
        <title>Aegilops tauschii genome assembly Aet v5.0 features greater sequence contiguity and improved annotation.</title>
        <authorList>
            <person name="Wang L."/>
            <person name="Zhu T."/>
            <person name="Rodriguez J.C."/>
            <person name="Deal K.R."/>
            <person name="Dubcovsky J."/>
            <person name="McGuire P.E."/>
            <person name="Lux T."/>
            <person name="Spannagl M."/>
            <person name="Mayer K.F.X."/>
            <person name="Baldrich P."/>
            <person name="Meyers B.C."/>
            <person name="Huo N."/>
            <person name="Gu Y.Q."/>
            <person name="Zhou H."/>
            <person name="Devos K.M."/>
            <person name="Bennetzen J.L."/>
            <person name="Unver T."/>
            <person name="Budak H."/>
            <person name="Gulick P.J."/>
            <person name="Galiba G."/>
            <person name="Kalapos B."/>
            <person name="Nelson D.R."/>
            <person name="Li P."/>
            <person name="You F.M."/>
            <person name="Luo M.C."/>
            <person name="Dvorak J."/>
        </authorList>
    </citation>
    <scope>NUCLEOTIDE SEQUENCE [LARGE SCALE GENOMIC DNA]</scope>
    <source>
        <strain evidence="6">cv. AL8/78</strain>
    </source>
</reference>
<reference evidence="7" key="1">
    <citation type="journal article" date="2014" name="Science">
        <title>Ancient hybridizations among the ancestral genomes of bread wheat.</title>
        <authorList>
            <consortium name="International Wheat Genome Sequencing Consortium,"/>
            <person name="Marcussen T."/>
            <person name="Sandve S.R."/>
            <person name="Heier L."/>
            <person name="Spannagl M."/>
            <person name="Pfeifer M."/>
            <person name="Jakobsen K.S."/>
            <person name="Wulff B.B."/>
            <person name="Steuernagel B."/>
            <person name="Mayer K.F."/>
            <person name="Olsen O.A."/>
        </authorList>
    </citation>
    <scope>NUCLEOTIDE SEQUENCE [LARGE SCALE GENOMIC DNA]</scope>
    <source>
        <strain evidence="7">cv. AL8/78</strain>
    </source>
</reference>
<keyword evidence="2 3" id="KW-0539">Nucleus</keyword>
<feature type="compositionally biased region" description="Polar residues" evidence="4">
    <location>
        <begin position="83"/>
        <end position="113"/>
    </location>
</feature>
<feature type="region of interest" description="Disordered" evidence="4">
    <location>
        <begin position="141"/>
        <end position="172"/>
    </location>
</feature>
<dbReference type="GO" id="GO:0009909">
    <property type="term" value="P:regulation of flower development"/>
    <property type="evidence" value="ECO:0007669"/>
    <property type="project" value="InterPro"/>
</dbReference>
<sequence>MPPIYIKMQSSWTKRAVEIDSPQLLSSDHLAESPDSTCAQVIHPRSEIGSNRWLPTANKRNINNQKENNDDSMGKYLEIGAPRNSSLGYQSSPNEMSVNPTEKQHENLTSQNKSVNKIVIDKPTCQTADLISSIARNTESKQAARITDAPDCSSKMPNGNEMKNDSPINMPSQELGLKISETTRCETEIHDEQSIPKRSNLSAFTRYHTPMASDQGGATFRGSCSPQDNSSEAVKTNSTCKMESNSDAAQIKQGSNGSSNNNDMGSSTKNAIAKPCTDRERVMLPSLVKSNQQTSAFHPVQHQVSPAHVARKDKAAEEIANAVKVGHSSEAQQSSVQHHHHAHYYRHVMAQQQTLIDGASNARCGSSNASDSPMEGHAANYGVNVSVSGSNNGSNTQNGSSSAPNIARPNMESGTMDKIEADGGNGSGSRPSGSGNDMVCQNQLSQREAAVNKFRQKRKERNFGKKVRYQSRKRLAEQRPRVRGQFVRQSGQDEAGQAEDG</sequence>
<dbReference type="InterPro" id="IPR010402">
    <property type="entry name" value="CCT_domain"/>
</dbReference>
<reference evidence="7" key="2">
    <citation type="journal article" date="2017" name="Nat. Plants">
        <title>The Aegilops tauschii genome reveals multiple impacts of transposons.</title>
        <authorList>
            <person name="Zhao G."/>
            <person name="Zou C."/>
            <person name="Li K."/>
            <person name="Wang K."/>
            <person name="Li T."/>
            <person name="Gao L."/>
            <person name="Zhang X."/>
            <person name="Wang H."/>
            <person name="Yang Z."/>
            <person name="Liu X."/>
            <person name="Jiang W."/>
            <person name="Mao L."/>
            <person name="Kong X."/>
            <person name="Jiao Y."/>
            <person name="Jia J."/>
        </authorList>
    </citation>
    <scope>NUCLEOTIDE SEQUENCE [LARGE SCALE GENOMIC DNA]</scope>
    <source>
        <strain evidence="7">cv. AL8/78</strain>
    </source>
</reference>
<evidence type="ECO:0000256" key="1">
    <source>
        <dbReference type="ARBA" id="ARBA00004123"/>
    </source>
</evidence>
<dbReference type="AlphaFoldDB" id="A0A453IBV3"/>
<organism evidence="6 7">
    <name type="scientific">Aegilops tauschii subsp. strangulata</name>
    <name type="common">Goatgrass</name>
    <dbReference type="NCBI Taxonomy" id="200361"/>
    <lineage>
        <taxon>Eukaryota</taxon>
        <taxon>Viridiplantae</taxon>
        <taxon>Streptophyta</taxon>
        <taxon>Embryophyta</taxon>
        <taxon>Tracheophyta</taxon>
        <taxon>Spermatophyta</taxon>
        <taxon>Magnoliopsida</taxon>
        <taxon>Liliopsida</taxon>
        <taxon>Poales</taxon>
        <taxon>Poaceae</taxon>
        <taxon>BOP clade</taxon>
        <taxon>Pooideae</taxon>
        <taxon>Triticodae</taxon>
        <taxon>Triticeae</taxon>
        <taxon>Triticinae</taxon>
        <taxon>Aegilops</taxon>
    </lineage>
</organism>
<protein>
    <recommendedName>
        <fullName evidence="5">CCT domain-containing protein</fullName>
    </recommendedName>
</protein>
<keyword evidence="7" id="KW-1185">Reference proteome</keyword>
<dbReference type="EnsemblPlants" id="AET4Gv20514300.13">
    <property type="protein sequence ID" value="AET4Gv20514300.13"/>
    <property type="gene ID" value="AET4Gv20514300"/>
</dbReference>
<evidence type="ECO:0000313" key="7">
    <source>
        <dbReference type="Proteomes" id="UP000015105"/>
    </source>
</evidence>
<evidence type="ECO:0000256" key="4">
    <source>
        <dbReference type="SAM" id="MobiDB-lite"/>
    </source>
</evidence>
<feature type="compositionally biased region" description="Low complexity" evidence="4">
    <location>
        <begin position="254"/>
        <end position="267"/>
    </location>
</feature>
<dbReference type="Pfam" id="PF06203">
    <property type="entry name" value="CCT"/>
    <property type="match status" value="1"/>
</dbReference>
<dbReference type="InterPro" id="IPR045281">
    <property type="entry name" value="CONSTANS-like"/>
</dbReference>
<dbReference type="PROSITE" id="PS51017">
    <property type="entry name" value="CCT"/>
    <property type="match status" value="1"/>
</dbReference>
<feature type="domain" description="CCT" evidence="5">
    <location>
        <begin position="447"/>
        <end position="489"/>
    </location>
</feature>
<feature type="region of interest" description="Disordered" evidence="4">
    <location>
        <begin position="210"/>
        <end position="275"/>
    </location>
</feature>
<dbReference type="GO" id="GO:2000028">
    <property type="term" value="P:regulation of photoperiodism, flowering"/>
    <property type="evidence" value="ECO:0007669"/>
    <property type="project" value="TreeGrafter"/>
</dbReference>
<evidence type="ECO:0000256" key="2">
    <source>
        <dbReference type="ARBA" id="ARBA00023242"/>
    </source>
</evidence>
<dbReference type="PANTHER" id="PTHR31319:SF97">
    <property type="entry name" value="CCT DOMAIN-CONTAINING PROTEIN"/>
    <property type="match status" value="1"/>
</dbReference>
<dbReference type="GO" id="GO:0003700">
    <property type="term" value="F:DNA-binding transcription factor activity"/>
    <property type="evidence" value="ECO:0007669"/>
    <property type="project" value="TreeGrafter"/>
</dbReference>
<accession>A0A453IBV3</accession>
<feature type="compositionally biased region" description="Basic residues" evidence="4">
    <location>
        <begin position="454"/>
        <end position="473"/>
    </location>
</feature>
<feature type="region of interest" description="Disordered" evidence="4">
    <location>
        <begin position="360"/>
        <end position="501"/>
    </location>
</feature>
<dbReference type="PANTHER" id="PTHR31319">
    <property type="entry name" value="ZINC FINGER PROTEIN CONSTANS-LIKE 4"/>
    <property type="match status" value="1"/>
</dbReference>
<feature type="compositionally biased region" description="Low complexity" evidence="4">
    <location>
        <begin position="380"/>
        <end position="402"/>
    </location>
</feature>
<dbReference type="Proteomes" id="UP000015105">
    <property type="component" value="Chromosome 4D"/>
</dbReference>
<feature type="compositionally biased region" description="Polar residues" evidence="4">
    <location>
        <begin position="222"/>
        <end position="248"/>
    </location>
</feature>
<reference evidence="6" key="4">
    <citation type="submission" date="2019-03" db="UniProtKB">
        <authorList>
            <consortium name="EnsemblPlants"/>
        </authorList>
    </citation>
    <scope>IDENTIFICATION</scope>
</reference>
<proteinExistence type="predicted"/>
<reference evidence="6" key="3">
    <citation type="journal article" date="2017" name="Nature">
        <title>Genome sequence of the progenitor of the wheat D genome Aegilops tauschii.</title>
        <authorList>
            <person name="Luo M.C."/>
            <person name="Gu Y.Q."/>
            <person name="Puiu D."/>
            <person name="Wang H."/>
            <person name="Twardziok S.O."/>
            <person name="Deal K.R."/>
            <person name="Huo N."/>
            <person name="Zhu T."/>
            <person name="Wang L."/>
            <person name="Wang Y."/>
            <person name="McGuire P.E."/>
            <person name="Liu S."/>
            <person name="Long H."/>
            <person name="Ramasamy R.K."/>
            <person name="Rodriguez J.C."/>
            <person name="Van S.L."/>
            <person name="Yuan L."/>
            <person name="Wang Z."/>
            <person name="Xia Z."/>
            <person name="Xiao L."/>
            <person name="Anderson O.D."/>
            <person name="Ouyang S."/>
            <person name="Liang Y."/>
            <person name="Zimin A.V."/>
            <person name="Pertea G."/>
            <person name="Qi P."/>
            <person name="Bennetzen J.L."/>
            <person name="Dai X."/>
            <person name="Dawson M.W."/>
            <person name="Muller H.G."/>
            <person name="Kugler K."/>
            <person name="Rivarola-Duarte L."/>
            <person name="Spannagl M."/>
            <person name="Mayer K.F.X."/>
            <person name="Lu F.H."/>
            <person name="Bevan M.W."/>
            <person name="Leroy P."/>
            <person name="Li P."/>
            <person name="You F.M."/>
            <person name="Sun Q."/>
            <person name="Liu Z."/>
            <person name="Lyons E."/>
            <person name="Wicker T."/>
            <person name="Salzberg S.L."/>
            <person name="Devos K.M."/>
            <person name="Dvorak J."/>
        </authorList>
    </citation>
    <scope>NUCLEOTIDE SEQUENCE [LARGE SCALE GENOMIC DNA]</scope>
    <source>
        <strain evidence="6">cv. AL8/78</strain>
    </source>
</reference>
<evidence type="ECO:0000259" key="5">
    <source>
        <dbReference type="PROSITE" id="PS51017"/>
    </source>
</evidence>
<dbReference type="Gramene" id="AET4Gv20514300.13">
    <property type="protein sequence ID" value="AET4Gv20514300.13"/>
    <property type="gene ID" value="AET4Gv20514300"/>
</dbReference>
<dbReference type="GO" id="GO:0005634">
    <property type="term" value="C:nucleus"/>
    <property type="evidence" value="ECO:0007669"/>
    <property type="project" value="UniProtKB-SubCell"/>
</dbReference>
<evidence type="ECO:0000313" key="6">
    <source>
        <dbReference type="EnsemblPlants" id="AET4Gv20514300.13"/>
    </source>
</evidence>
<name>A0A453IBV3_AEGTS</name>
<evidence type="ECO:0000256" key="3">
    <source>
        <dbReference type="PROSITE-ProRule" id="PRU00357"/>
    </source>
</evidence>
<comment type="subcellular location">
    <subcellularLocation>
        <location evidence="1 3">Nucleus</location>
    </subcellularLocation>
</comment>